<feature type="signal peptide" evidence="3">
    <location>
        <begin position="1"/>
        <end position="23"/>
    </location>
</feature>
<organism evidence="5 6">
    <name type="scientific">Periconia macrospinosa</name>
    <dbReference type="NCBI Taxonomy" id="97972"/>
    <lineage>
        <taxon>Eukaryota</taxon>
        <taxon>Fungi</taxon>
        <taxon>Dikarya</taxon>
        <taxon>Ascomycota</taxon>
        <taxon>Pezizomycotina</taxon>
        <taxon>Dothideomycetes</taxon>
        <taxon>Pleosporomycetidae</taxon>
        <taxon>Pleosporales</taxon>
        <taxon>Massarineae</taxon>
        <taxon>Periconiaceae</taxon>
        <taxon>Periconia</taxon>
    </lineage>
</organism>
<dbReference type="STRING" id="97972.A0A2V1DFX4"/>
<dbReference type="InterPro" id="IPR016166">
    <property type="entry name" value="FAD-bd_PCMH"/>
</dbReference>
<dbReference type="Pfam" id="PF01565">
    <property type="entry name" value="FAD_binding_4"/>
    <property type="match status" value="1"/>
</dbReference>
<evidence type="ECO:0000313" key="5">
    <source>
        <dbReference type="EMBL" id="PVH96951.1"/>
    </source>
</evidence>
<dbReference type="Gene3D" id="3.30.465.10">
    <property type="match status" value="2"/>
</dbReference>
<dbReference type="InterPro" id="IPR016169">
    <property type="entry name" value="FAD-bd_PCMH_sub2"/>
</dbReference>
<evidence type="ECO:0000259" key="4">
    <source>
        <dbReference type="PROSITE" id="PS51387"/>
    </source>
</evidence>
<dbReference type="Proteomes" id="UP000244855">
    <property type="component" value="Unassembled WGS sequence"/>
</dbReference>
<accession>A0A2V1DFX4</accession>
<keyword evidence="6" id="KW-1185">Reference proteome</keyword>
<protein>
    <recommendedName>
        <fullName evidence="4">FAD-binding PCMH-type domain-containing protein</fullName>
    </recommendedName>
</protein>
<evidence type="ECO:0000256" key="1">
    <source>
        <dbReference type="ARBA" id="ARBA00005466"/>
    </source>
</evidence>
<dbReference type="GO" id="GO:0071949">
    <property type="term" value="F:FAD binding"/>
    <property type="evidence" value="ECO:0007669"/>
    <property type="project" value="InterPro"/>
</dbReference>
<dbReference type="InterPro" id="IPR006094">
    <property type="entry name" value="Oxid_FAD_bind_N"/>
</dbReference>
<dbReference type="OrthoDB" id="9983560at2759"/>
<feature type="domain" description="FAD-binding PCMH-type" evidence="4">
    <location>
        <begin position="157"/>
        <end position="337"/>
    </location>
</feature>
<dbReference type="InterPro" id="IPR012951">
    <property type="entry name" value="BBE"/>
</dbReference>
<dbReference type="PANTHER" id="PTHR13878:SF91">
    <property type="entry name" value="FAD BINDING DOMAIN PROTEIN (AFU_ORTHOLOGUE AFUA_6G12070)-RELATED"/>
    <property type="match status" value="1"/>
</dbReference>
<dbReference type="SUPFAM" id="SSF56176">
    <property type="entry name" value="FAD-binding/transporter-associated domain-like"/>
    <property type="match status" value="1"/>
</dbReference>
<dbReference type="Pfam" id="PF08031">
    <property type="entry name" value="BBE"/>
    <property type="match status" value="1"/>
</dbReference>
<evidence type="ECO:0000256" key="3">
    <source>
        <dbReference type="SAM" id="SignalP"/>
    </source>
</evidence>
<dbReference type="PROSITE" id="PS51387">
    <property type="entry name" value="FAD_PCMH"/>
    <property type="match status" value="1"/>
</dbReference>
<dbReference type="GO" id="GO:0016491">
    <property type="term" value="F:oxidoreductase activity"/>
    <property type="evidence" value="ECO:0007669"/>
    <property type="project" value="UniProtKB-KW"/>
</dbReference>
<dbReference type="PANTHER" id="PTHR13878">
    <property type="entry name" value="GULONOLACTONE OXIDASE"/>
    <property type="match status" value="1"/>
</dbReference>
<dbReference type="EMBL" id="KZ805450">
    <property type="protein sequence ID" value="PVH96951.1"/>
    <property type="molecule type" value="Genomic_DNA"/>
</dbReference>
<sequence length="630" mass="68687">MAPSVPAIFLFATLLAIPSQSRTLFPFEQQQLTREYVASLPEADRQLFAFDEQFGAQVESAADKPCRYNTTDGKWPSEKAWNGLAKQLNSTESLIKATPQASPCYGSDKNDAKCQDLAKNWFSPMLHIDDPTEVLSPLYQGLTCQPPTIFDSKNCTIGGYPTYVLKTRSVLDIQLGINFARNNNIRLIIKNTGHDFAGKSVGASSLSIWTHVLKDIQIIDNYVDDSGYKGPAVKAGAGVQAFELYKAVNDKGLVVVAGEGQTVGVMGGYIQGGGHSPLSSIYGMAADHVLGFEVVTATGEFVTANSTSNTDLFWALRGGGGATYGVVTSVTVKAYKDFRVSAASWTLNSTKLGTARFWAATQAFLDGANTYADSGVYTYFTIAPGPTGKEYTFSMKPLFAPNKTVTELNTVLTPYFKQLTGYNIPFSPKITEYKSFYQGWQAEFGPEMGSNVQTAVGSRLFPRSNFADEKSRNTTFNAIRATVESGQPVIAFNVAPTLARGGNPDNAVNPAWRNAVIHAIMSRSWDTKSSVAEILAVRKTFTTSAMQKWRDITTGSGSYLNEADRMEPNWQQSFFGDKYTRLLEIKKDRDPKNVFWAVNSVGSEGWAVQSVDGLPNENGKLCKVTTTADV</sequence>
<evidence type="ECO:0000256" key="2">
    <source>
        <dbReference type="ARBA" id="ARBA00023002"/>
    </source>
</evidence>
<dbReference type="AlphaFoldDB" id="A0A2V1DFX4"/>
<evidence type="ECO:0000313" key="6">
    <source>
        <dbReference type="Proteomes" id="UP000244855"/>
    </source>
</evidence>
<feature type="chain" id="PRO_5015895332" description="FAD-binding PCMH-type domain-containing protein" evidence="3">
    <location>
        <begin position="24"/>
        <end position="630"/>
    </location>
</feature>
<name>A0A2V1DFX4_9PLEO</name>
<dbReference type="InterPro" id="IPR036318">
    <property type="entry name" value="FAD-bd_PCMH-like_sf"/>
</dbReference>
<reference evidence="5 6" key="1">
    <citation type="journal article" date="2018" name="Sci. Rep.">
        <title>Comparative genomics provides insights into the lifestyle and reveals functional heterogeneity of dark septate endophytic fungi.</title>
        <authorList>
            <person name="Knapp D.G."/>
            <person name="Nemeth J.B."/>
            <person name="Barry K."/>
            <person name="Hainaut M."/>
            <person name="Henrissat B."/>
            <person name="Johnson J."/>
            <person name="Kuo A."/>
            <person name="Lim J.H.P."/>
            <person name="Lipzen A."/>
            <person name="Nolan M."/>
            <person name="Ohm R.A."/>
            <person name="Tamas L."/>
            <person name="Grigoriev I.V."/>
            <person name="Spatafora J.W."/>
            <person name="Nagy L.G."/>
            <person name="Kovacs G.M."/>
        </authorList>
    </citation>
    <scope>NUCLEOTIDE SEQUENCE [LARGE SCALE GENOMIC DNA]</scope>
    <source>
        <strain evidence="5 6">DSE2036</strain>
    </source>
</reference>
<keyword evidence="2" id="KW-0560">Oxidoreductase</keyword>
<keyword evidence="3" id="KW-0732">Signal</keyword>
<gene>
    <name evidence="5" type="ORF">DM02DRAFT_598423</name>
</gene>
<proteinExistence type="inferred from homology"/>
<comment type="similarity">
    <text evidence="1">Belongs to the oxygen-dependent FAD-linked oxidoreductase family.</text>
</comment>
<dbReference type="InterPro" id="IPR050432">
    <property type="entry name" value="FAD-linked_Oxidoreductases_BP"/>
</dbReference>